<feature type="compositionally biased region" description="Polar residues" evidence="1">
    <location>
        <begin position="102"/>
        <end position="126"/>
    </location>
</feature>
<feature type="region of interest" description="Disordered" evidence="1">
    <location>
        <begin position="81"/>
        <end position="126"/>
    </location>
</feature>
<organism evidence="3 4">
    <name type="scientific">Trichonephila clavata</name>
    <name type="common">Joro spider</name>
    <name type="synonym">Nephila clavata</name>
    <dbReference type="NCBI Taxonomy" id="2740835"/>
    <lineage>
        <taxon>Eukaryota</taxon>
        <taxon>Metazoa</taxon>
        <taxon>Ecdysozoa</taxon>
        <taxon>Arthropoda</taxon>
        <taxon>Chelicerata</taxon>
        <taxon>Arachnida</taxon>
        <taxon>Araneae</taxon>
        <taxon>Araneomorphae</taxon>
        <taxon>Entelegynae</taxon>
        <taxon>Araneoidea</taxon>
        <taxon>Nephilidae</taxon>
        <taxon>Trichonephila</taxon>
    </lineage>
</organism>
<evidence type="ECO:0000256" key="2">
    <source>
        <dbReference type="SAM" id="SignalP"/>
    </source>
</evidence>
<dbReference type="EMBL" id="BMAO01024177">
    <property type="protein sequence ID" value="GFQ93594.1"/>
    <property type="molecule type" value="Genomic_DNA"/>
</dbReference>
<gene>
    <name evidence="3" type="primary">AVEN_245492_1</name>
    <name evidence="3" type="ORF">TNCT_9201</name>
</gene>
<dbReference type="AlphaFoldDB" id="A0A8X6HVJ9"/>
<feature type="chain" id="PRO_5036492752" evidence="2">
    <location>
        <begin position="27"/>
        <end position="427"/>
    </location>
</feature>
<feature type="signal peptide" evidence="2">
    <location>
        <begin position="1"/>
        <end position="26"/>
    </location>
</feature>
<name>A0A8X6HVJ9_TRICU</name>
<sequence>MRPSGNMARQTRLIAILLLSLESILAARILESANFGIISHNSDNFPEGEKFEVNGAKLLVESSSENILNILNESFTGIHGRTRGIIPESNRSTDPGNDENDATSSDINVTTNIPPEHTNTTASISNLQHRKMDRPLELHNMNENHKTGILPIWIRQYDEVSSTVFPVKDSEIISGLPNKANQTIEKNIKYISFRELVLTTENSARGPIAVTRGSDTNVLSGTIEPIGLSKLKKIIIPKEDIMNENVVKNIIEPKLTVNRKHESTSPKTASIEDKWLDLEKTFRFYTDSVMKKALPKFLRIHSQLNISSQCNGALLQMVSGLRKFKSWAIKNTWDSFKEAKSLAQKLDHFEAIKRVHKKPGLAKTWERRTYDKPSLESKNKLANFSGKGRNVGSLNRDSIRHEVSHGSSQIRREGLRDRRVNLKKGNP</sequence>
<proteinExistence type="predicted"/>
<keyword evidence="4" id="KW-1185">Reference proteome</keyword>
<protein>
    <submittedName>
        <fullName evidence="3">Uncharacterized protein</fullName>
    </submittedName>
</protein>
<feature type="compositionally biased region" description="Basic and acidic residues" evidence="1">
    <location>
        <begin position="397"/>
        <end position="420"/>
    </location>
</feature>
<keyword evidence="2" id="KW-0732">Signal</keyword>
<evidence type="ECO:0000256" key="1">
    <source>
        <dbReference type="SAM" id="MobiDB-lite"/>
    </source>
</evidence>
<accession>A0A8X6HVJ9</accession>
<reference evidence="3" key="1">
    <citation type="submission" date="2020-07" db="EMBL/GenBank/DDBJ databases">
        <title>Multicomponent nature underlies the extraordinary mechanical properties of spider dragline silk.</title>
        <authorList>
            <person name="Kono N."/>
            <person name="Nakamura H."/>
            <person name="Mori M."/>
            <person name="Yoshida Y."/>
            <person name="Ohtoshi R."/>
            <person name="Malay A.D."/>
            <person name="Moran D.A.P."/>
            <person name="Tomita M."/>
            <person name="Numata K."/>
            <person name="Arakawa K."/>
        </authorList>
    </citation>
    <scope>NUCLEOTIDE SEQUENCE</scope>
</reference>
<comment type="caution">
    <text evidence="3">The sequence shown here is derived from an EMBL/GenBank/DDBJ whole genome shotgun (WGS) entry which is preliminary data.</text>
</comment>
<evidence type="ECO:0000313" key="4">
    <source>
        <dbReference type="Proteomes" id="UP000887116"/>
    </source>
</evidence>
<evidence type="ECO:0000313" key="3">
    <source>
        <dbReference type="EMBL" id="GFQ93594.1"/>
    </source>
</evidence>
<feature type="region of interest" description="Disordered" evidence="1">
    <location>
        <begin position="381"/>
        <end position="427"/>
    </location>
</feature>
<dbReference type="Proteomes" id="UP000887116">
    <property type="component" value="Unassembled WGS sequence"/>
</dbReference>
<dbReference type="OrthoDB" id="6432573at2759"/>